<dbReference type="Pfam" id="PF00112">
    <property type="entry name" value="Peptidase_C1"/>
    <property type="match status" value="1"/>
</dbReference>
<dbReference type="SUPFAM" id="SSF54001">
    <property type="entry name" value="Cysteine proteinases"/>
    <property type="match status" value="1"/>
</dbReference>
<organism evidence="3 4">
    <name type="scientific">Butyrivibrio proteoclasticus (strain ATCC 51982 / DSM 14932 / B316)</name>
    <name type="common">Clostridium proteoclasticum</name>
    <dbReference type="NCBI Taxonomy" id="515622"/>
    <lineage>
        <taxon>Bacteria</taxon>
        <taxon>Bacillati</taxon>
        <taxon>Bacillota</taxon>
        <taxon>Clostridia</taxon>
        <taxon>Lachnospirales</taxon>
        <taxon>Lachnospiraceae</taxon>
        <taxon>Butyrivibrio</taxon>
    </lineage>
</organism>
<dbReference type="AlphaFoldDB" id="E0S2M4"/>
<dbReference type="HOGENOM" id="CLU_021680_1_0_9"/>
<dbReference type="InterPro" id="IPR038765">
    <property type="entry name" value="Papain-like_cys_pep_sf"/>
</dbReference>
<reference evidence="3 4" key="1">
    <citation type="journal article" date="2010" name="PLoS ONE">
        <title>The glycobiome of the rumen bacterium Butyrivibrio proteoclasticus B316(T) highlights adaptation to a polysaccharide-rich environment.</title>
        <authorList>
            <person name="Kelly W.J."/>
            <person name="Leahy S.C."/>
            <person name="Altermann E."/>
            <person name="Yeoman C.J."/>
            <person name="Dunne J.C."/>
            <person name="Kong Z."/>
            <person name="Pacheco D.M."/>
            <person name="Li D."/>
            <person name="Noel S.J."/>
            <person name="Moon C.D."/>
            <person name="Cookson A.L."/>
            <person name="Attwood G.T."/>
        </authorList>
    </citation>
    <scope>NUCLEOTIDE SEQUENCE [LARGE SCALE GENOMIC DNA]</scope>
    <source>
        <strain evidence="4">ATCC 51982 / DSM 14932 / B316</strain>
    </source>
</reference>
<evidence type="ECO:0000259" key="2">
    <source>
        <dbReference type="Pfam" id="PF18560"/>
    </source>
</evidence>
<dbReference type="InterPro" id="IPR040528">
    <property type="entry name" value="Lectin-like"/>
</dbReference>
<evidence type="ECO:0000313" key="4">
    <source>
        <dbReference type="Proteomes" id="UP000001299"/>
    </source>
</evidence>
<protein>
    <submittedName>
        <fullName evidence="3">Cysteine protease C1 family</fullName>
    </submittedName>
</protein>
<feature type="domain" description="Lectin-like" evidence="2">
    <location>
        <begin position="286"/>
        <end position="442"/>
    </location>
</feature>
<keyword evidence="3" id="KW-0645">Protease</keyword>
<gene>
    <name evidence="3" type="ordered locus">bpr_I1253</name>
</gene>
<dbReference type="eggNOG" id="COG4870">
    <property type="taxonomic scope" value="Bacteria"/>
</dbReference>
<dbReference type="Proteomes" id="UP000001299">
    <property type="component" value="Chromosome 1"/>
</dbReference>
<name>E0S2M4_BUTPB</name>
<dbReference type="CDD" id="cd02619">
    <property type="entry name" value="Peptidase_C1"/>
    <property type="match status" value="1"/>
</dbReference>
<dbReference type="GO" id="GO:0006508">
    <property type="term" value="P:proteolysis"/>
    <property type="evidence" value="ECO:0007669"/>
    <property type="project" value="UniProtKB-KW"/>
</dbReference>
<sequence>MCWTYASLGAIESDLLLHNDDLSRESLDLSEKHLAYSNMHKASGSVNGYIDGDYREFVNADNEENAWIFDYDTNYIASGGVADFCISLLTAWKGPVSESGNDSFKSIYGEKFLFKDNSDAPSDIFTSEYHVQNVCEIPAGYANNTMIKQMIMEHGSVTAGVYADDRFWKGHNSTLYADFGGKDIPTANHEALIVGWDDEYSKENFAVTPKDDGAWICKNSWGEMSGIGGYFYLSYYDQTTGRNNVAAYISAVPGQENYYDNNYQAAGFLTYVVSTLEDSENYVTAYSPSTNTYGMLYRAAGDENLKAIGLMGLETYQQYQFDIYVNPAKDGDDINFSLLGEPALSMKGSAISGGYHTFELDKDIQLNKDDEFLILIRPVTAGRLIYEAAVDSVSAPNYDEWKNLTGNVHNCYQASGCSYYVADDGTGVTRQDDKDFFVKAYTVDRK</sequence>
<dbReference type="Gene3D" id="3.90.70.10">
    <property type="entry name" value="Cysteine proteinases"/>
    <property type="match status" value="1"/>
</dbReference>
<dbReference type="EMBL" id="CP001810">
    <property type="protein sequence ID" value="ADL33991.1"/>
    <property type="molecule type" value="Genomic_DNA"/>
</dbReference>
<feature type="domain" description="Peptidase C1A papain C-terminal" evidence="1">
    <location>
        <begin position="2"/>
        <end position="242"/>
    </location>
</feature>
<evidence type="ECO:0000313" key="3">
    <source>
        <dbReference type="EMBL" id="ADL33991.1"/>
    </source>
</evidence>
<keyword evidence="4" id="KW-1185">Reference proteome</keyword>
<keyword evidence="3" id="KW-0378">Hydrolase</keyword>
<dbReference type="Pfam" id="PF18560">
    <property type="entry name" value="Lectin_like"/>
    <property type="match status" value="1"/>
</dbReference>
<dbReference type="GO" id="GO:0008234">
    <property type="term" value="F:cysteine-type peptidase activity"/>
    <property type="evidence" value="ECO:0007669"/>
    <property type="project" value="InterPro"/>
</dbReference>
<dbReference type="STRING" id="515622.bpr_I1253"/>
<dbReference type="InterPro" id="IPR000668">
    <property type="entry name" value="Peptidase_C1A_C"/>
</dbReference>
<evidence type="ECO:0000259" key="1">
    <source>
        <dbReference type="Pfam" id="PF00112"/>
    </source>
</evidence>
<accession>E0S2M4</accession>
<dbReference type="KEGG" id="bpb:bpr_I1253"/>
<proteinExistence type="predicted"/>